<dbReference type="RefSeq" id="WP_056985202.1">
    <property type="nucleotide sequence ID" value="NZ_CP050079.1"/>
</dbReference>
<dbReference type="GO" id="GO:0004560">
    <property type="term" value="F:alpha-L-fucosidase activity"/>
    <property type="evidence" value="ECO:0007669"/>
    <property type="project" value="InterPro"/>
</dbReference>
<evidence type="ECO:0000256" key="3">
    <source>
        <dbReference type="ARBA" id="ARBA00012662"/>
    </source>
</evidence>
<name>A0AAW8YK94_PEDAC</name>
<dbReference type="Pfam" id="PF01120">
    <property type="entry name" value="Alpha_L_fucos"/>
    <property type="match status" value="1"/>
</dbReference>
<dbReference type="PANTHER" id="PTHR10030">
    <property type="entry name" value="ALPHA-L-FUCOSIDASE"/>
    <property type="match status" value="1"/>
</dbReference>
<dbReference type="PANTHER" id="PTHR10030:SF37">
    <property type="entry name" value="ALPHA-L-FUCOSIDASE-RELATED"/>
    <property type="match status" value="1"/>
</dbReference>
<dbReference type="SMART" id="SM00812">
    <property type="entry name" value="Alpha_L_fucos"/>
    <property type="match status" value="1"/>
</dbReference>
<dbReference type="InterPro" id="IPR000933">
    <property type="entry name" value="Glyco_hydro_29"/>
</dbReference>
<dbReference type="AlphaFoldDB" id="A0AAW8YK94"/>
<dbReference type="GO" id="GO:0016139">
    <property type="term" value="P:glycoside catabolic process"/>
    <property type="evidence" value="ECO:0007669"/>
    <property type="project" value="TreeGrafter"/>
</dbReference>
<evidence type="ECO:0000313" key="9">
    <source>
        <dbReference type="Proteomes" id="UP001280897"/>
    </source>
</evidence>
<evidence type="ECO:0000313" key="8">
    <source>
        <dbReference type="EMBL" id="MDV2621889.1"/>
    </source>
</evidence>
<keyword evidence="5" id="KW-0378">Hydrolase</keyword>
<evidence type="ECO:0000256" key="5">
    <source>
        <dbReference type="ARBA" id="ARBA00022801"/>
    </source>
</evidence>
<dbReference type="Proteomes" id="UP001280897">
    <property type="component" value="Unassembled WGS sequence"/>
</dbReference>
<keyword evidence="6" id="KW-0326">Glycosidase</keyword>
<dbReference type="Gene3D" id="3.20.20.80">
    <property type="entry name" value="Glycosidases"/>
    <property type="match status" value="1"/>
</dbReference>
<feature type="domain" description="Glycoside hydrolase family 29 N-terminal" evidence="7">
    <location>
        <begin position="12"/>
        <end position="347"/>
    </location>
</feature>
<dbReference type="InterPro" id="IPR057739">
    <property type="entry name" value="Glyco_hydro_29_N"/>
</dbReference>
<dbReference type="InterPro" id="IPR017853">
    <property type="entry name" value="GH"/>
</dbReference>
<dbReference type="GeneID" id="57365596"/>
<dbReference type="GO" id="GO:0006004">
    <property type="term" value="P:fucose metabolic process"/>
    <property type="evidence" value="ECO:0007669"/>
    <property type="project" value="InterPro"/>
</dbReference>
<evidence type="ECO:0000256" key="2">
    <source>
        <dbReference type="ARBA" id="ARBA00007951"/>
    </source>
</evidence>
<protein>
    <recommendedName>
        <fullName evidence="3">alpha-L-fucosidase</fullName>
        <ecNumber evidence="3">3.2.1.51</ecNumber>
    </recommendedName>
</protein>
<dbReference type="PRINTS" id="PR00741">
    <property type="entry name" value="GLHYDRLASE29"/>
</dbReference>
<dbReference type="PIRSF" id="PIRSF001092">
    <property type="entry name" value="Alpha-L-fucosidase"/>
    <property type="match status" value="1"/>
</dbReference>
<dbReference type="EMBL" id="JAWJAV010000006">
    <property type="protein sequence ID" value="MDV2621889.1"/>
    <property type="molecule type" value="Genomic_DNA"/>
</dbReference>
<proteinExistence type="inferred from homology"/>
<reference evidence="8" key="1">
    <citation type="journal article" date="2023" name="PeerJ">
        <title>Selection and evaluation of lactic acid bacteria from chicken feces in Thailand as potential probiotics.</title>
        <authorList>
            <person name="Khurajog B."/>
            <person name="Disastra Y."/>
            <person name="Lawwyne L.D."/>
            <person name="Sirichokchatchawan W."/>
            <person name="Niyomtham W."/>
            <person name="Yindee J."/>
            <person name="Hampson D.J."/>
            <person name="Prapasarakul N."/>
        </authorList>
    </citation>
    <scope>NUCLEOTIDE SEQUENCE</scope>
    <source>
        <strain evidence="8">BF9</strain>
    </source>
</reference>
<comment type="caution">
    <text evidence="8">The sequence shown here is derived from an EMBL/GenBank/DDBJ whole genome shotgun (WGS) entry which is preliminary data.</text>
</comment>
<keyword evidence="4" id="KW-0732">Signal</keyword>
<evidence type="ECO:0000256" key="1">
    <source>
        <dbReference type="ARBA" id="ARBA00004071"/>
    </source>
</evidence>
<dbReference type="SUPFAM" id="SSF51445">
    <property type="entry name" value="(Trans)glycosidases"/>
    <property type="match status" value="1"/>
</dbReference>
<gene>
    <name evidence="8" type="ORF">R0G89_09115</name>
</gene>
<evidence type="ECO:0000259" key="7">
    <source>
        <dbReference type="Pfam" id="PF01120"/>
    </source>
</evidence>
<accession>A0AAW8YK94</accession>
<evidence type="ECO:0000256" key="6">
    <source>
        <dbReference type="ARBA" id="ARBA00023295"/>
    </source>
</evidence>
<dbReference type="GO" id="GO:0005764">
    <property type="term" value="C:lysosome"/>
    <property type="evidence" value="ECO:0007669"/>
    <property type="project" value="TreeGrafter"/>
</dbReference>
<reference evidence="8" key="2">
    <citation type="submission" date="2023-10" db="EMBL/GenBank/DDBJ databases">
        <authorList>
            <person name="Khurajog B."/>
        </authorList>
    </citation>
    <scope>NUCLEOTIDE SEQUENCE</scope>
    <source>
        <strain evidence="8">BF9</strain>
    </source>
</reference>
<evidence type="ECO:0000256" key="4">
    <source>
        <dbReference type="ARBA" id="ARBA00022729"/>
    </source>
</evidence>
<dbReference type="EC" id="3.2.1.51" evidence="3"/>
<sequence>MKKIRQDIVENQKTAVEEYASLTNSQKQQLRWFQDQKIGVIFHWGLYSAAGIVESWQLSKEDTWARKKPWRKDLTTLRHDYWNLAKAFNPAKFDPEKWATEIQKAGFRYAIFTTKHHDGFNMYATQQSDFNVTHYTGKDLFHEFAKSLTAHNVAVGAYYSKADWHCPYYWTPGSDPRGRYASYDPLSNPQLWKKFNNFVKKQLLEITRNYGKIDILWLDGGWVNSEHHEFLDMDRIVSQIKQTQPQILVVDRTIGGKYEDYVTPERKIPDVIPHKVWESNLPLAKNWGYVPNDVYKTFPEILHYLVKIVSLGGNVILGIGPKPDGTLPTPALKLIRQLGKWLATYGDGIYGTRALPNLKQTNWYFTAKDHFLYAFAEKKYFRPQDLQLGIFTPHVLNRQDLSMQNPDDPILGLKITMDKNVTELI</sequence>
<comment type="similarity">
    <text evidence="2">Belongs to the glycosyl hydrolase 29 family.</text>
</comment>
<comment type="function">
    <text evidence="1">Alpha-L-fucosidase is responsible for hydrolyzing the alpha-1,6-linked fucose joined to the reducing-end N-acetylglucosamine of the carbohydrate moieties of glycoproteins.</text>
</comment>
<organism evidence="8 9">
    <name type="scientific">Pediococcus acidilactici</name>
    <dbReference type="NCBI Taxonomy" id="1254"/>
    <lineage>
        <taxon>Bacteria</taxon>
        <taxon>Bacillati</taxon>
        <taxon>Bacillota</taxon>
        <taxon>Bacilli</taxon>
        <taxon>Lactobacillales</taxon>
        <taxon>Lactobacillaceae</taxon>
        <taxon>Pediococcus</taxon>
        <taxon>Pediococcus acidilactici group</taxon>
    </lineage>
</organism>
<dbReference type="InterPro" id="IPR016286">
    <property type="entry name" value="FUC_metazoa-typ"/>
</dbReference>